<evidence type="ECO:0000256" key="4">
    <source>
        <dbReference type="ARBA" id="ARBA00022722"/>
    </source>
</evidence>
<dbReference type="InterPro" id="IPR050180">
    <property type="entry name" value="RNR_Ribonuclease"/>
</dbReference>
<evidence type="ECO:0000259" key="13">
    <source>
        <dbReference type="SMART" id="SM00955"/>
    </source>
</evidence>
<evidence type="ECO:0000256" key="10">
    <source>
        <dbReference type="ARBA" id="ARBA00077221"/>
    </source>
</evidence>
<evidence type="ECO:0000313" key="14">
    <source>
        <dbReference type="Proteomes" id="UP000095287"/>
    </source>
</evidence>
<dbReference type="InterPro" id="IPR012340">
    <property type="entry name" value="NA-bd_OB-fold"/>
</dbReference>
<dbReference type="SMART" id="SM00955">
    <property type="entry name" value="RNB"/>
    <property type="match status" value="1"/>
</dbReference>
<evidence type="ECO:0000256" key="5">
    <source>
        <dbReference type="ARBA" id="ARBA00022801"/>
    </source>
</evidence>
<comment type="subcellular location">
    <subcellularLocation>
        <location evidence="1">Nucleus</location>
    </subcellularLocation>
</comment>
<dbReference type="PANTHER" id="PTHR23355">
    <property type="entry name" value="RIBONUCLEASE"/>
    <property type="match status" value="1"/>
</dbReference>
<reference evidence="15" key="1">
    <citation type="submission" date="2016-11" db="UniProtKB">
        <authorList>
            <consortium name="WormBaseParasite"/>
        </authorList>
    </citation>
    <scope>IDENTIFICATION</scope>
</reference>
<dbReference type="FunFam" id="2.40.50.700:FF:000001">
    <property type="entry name" value="Exosome complex exonuclease exoribonuclease (Rrp44)"/>
    <property type="match status" value="1"/>
</dbReference>
<dbReference type="Pfam" id="PF17849">
    <property type="entry name" value="OB_Dis3"/>
    <property type="match status" value="1"/>
</dbReference>
<evidence type="ECO:0000256" key="8">
    <source>
        <dbReference type="ARBA" id="ARBA00022884"/>
    </source>
</evidence>
<organism evidence="14 15">
    <name type="scientific">Steinernema glaseri</name>
    <dbReference type="NCBI Taxonomy" id="37863"/>
    <lineage>
        <taxon>Eukaryota</taxon>
        <taxon>Metazoa</taxon>
        <taxon>Ecdysozoa</taxon>
        <taxon>Nematoda</taxon>
        <taxon>Chromadorea</taxon>
        <taxon>Rhabditida</taxon>
        <taxon>Tylenchina</taxon>
        <taxon>Panagrolaimomorpha</taxon>
        <taxon>Strongyloidoidea</taxon>
        <taxon>Steinernematidae</taxon>
        <taxon>Steinernema</taxon>
    </lineage>
</organism>
<dbReference type="WBParaSite" id="L893_g8855.t1">
    <property type="protein sequence ID" value="L893_g8855.t1"/>
    <property type="gene ID" value="L893_g8855"/>
</dbReference>
<dbReference type="Pfam" id="PF00773">
    <property type="entry name" value="RNB"/>
    <property type="match status" value="1"/>
</dbReference>
<dbReference type="AlphaFoldDB" id="A0A1I8ATB4"/>
<keyword evidence="6" id="KW-0271">Exosome</keyword>
<evidence type="ECO:0000256" key="9">
    <source>
        <dbReference type="ARBA" id="ARBA00023242"/>
    </source>
</evidence>
<dbReference type="GO" id="GO:0071031">
    <property type="term" value="P:nuclear mRNA surveillance of mRNA 3'-end processing"/>
    <property type="evidence" value="ECO:0007669"/>
    <property type="project" value="TreeGrafter"/>
</dbReference>
<keyword evidence="4" id="KW-0540">Nuclease</keyword>
<dbReference type="InterPro" id="IPR001900">
    <property type="entry name" value="RNase_II/R"/>
</dbReference>
<evidence type="ECO:0000256" key="6">
    <source>
        <dbReference type="ARBA" id="ARBA00022835"/>
    </source>
</evidence>
<dbReference type="SUPFAM" id="SSF50249">
    <property type="entry name" value="Nucleic acid-binding proteins"/>
    <property type="match status" value="2"/>
</dbReference>
<evidence type="ECO:0000256" key="3">
    <source>
        <dbReference type="ARBA" id="ARBA00022552"/>
    </source>
</evidence>
<accession>A0A1I8ATB4</accession>
<dbReference type="GO" id="GO:0004519">
    <property type="term" value="F:endonuclease activity"/>
    <property type="evidence" value="ECO:0007669"/>
    <property type="project" value="TreeGrafter"/>
</dbReference>
<dbReference type="GO" id="GO:0000176">
    <property type="term" value="C:nuclear exosome (RNase complex)"/>
    <property type="evidence" value="ECO:0007669"/>
    <property type="project" value="UniProtKB-ARBA"/>
</dbReference>
<dbReference type="Pfam" id="PF17216">
    <property type="entry name" value="Rrp44_CSD1"/>
    <property type="match status" value="1"/>
</dbReference>
<dbReference type="Gene3D" id="3.40.50.1010">
    <property type="entry name" value="5'-nuclease"/>
    <property type="match status" value="1"/>
</dbReference>
<protein>
    <recommendedName>
        <fullName evidence="10">Protein DIS3 homolog</fullName>
    </recommendedName>
    <alternativeName>
        <fullName evidence="11">Ribosomal RNA-processing protein 44</fullName>
    </alternativeName>
</protein>
<keyword evidence="8" id="KW-0694">RNA-binding</keyword>
<keyword evidence="14" id="KW-1185">Reference proteome</keyword>
<evidence type="ECO:0000256" key="12">
    <source>
        <dbReference type="RuleBase" id="RU003901"/>
    </source>
</evidence>
<keyword evidence="9" id="KW-0539">Nucleus</keyword>
<evidence type="ECO:0000256" key="7">
    <source>
        <dbReference type="ARBA" id="ARBA00022839"/>
    </source>
</evidence>
<sequence length="852" mass="96334">MELNVKQSGIERRAFNTLYQKNKSGKVLKRLHEVYLRNDIACGHPNCIRCADYFKKERSLADLDNSGLSKAVSGKHCILVDVNCLMRYHDLFIHEQFSNVIIIQSVWEELKRANQAAYRTIHKLVFDEPEKPVFVFMNEFHCETAVSASSLDSKSQILDQSLIKSANFLFKHWQDLEVEPIVVTATDSPSVTDGIEGQYLTIKEYVQGMEDNADLLDKLSAYDQSFERNAKMIYPEHLTQEEITAGLLNGRFCKGTFNVSRENYLEANVHVAGGDEGKTWFIQGRLHANRAINGDIVAVELLPESEWTAPEKWIRMREIEEMAGTEKKGDDDKDAVDVEKVVETADDEVELPPEKRRKTEVLPTARVVGIIKRGWRQYCGMLLKSSVKGRKSHLFSPHERLIPRIRIETSQYEKLQGMRIIVAIDRWPRDSRYPLGHYVRTLGNAGDVATETELLLLEHDVPHEPFTDAVLACLPEMPWVPNLDNGRVDLRDVVICSVDPEGCTDIDDALHCRPGPDDTYEVGVHIADVTHFLRPNTAMNKEAEKRGTTVYLCDRRIDMLPELLSGNLCSLREHVERYAFSVIWKLSSTGDILSTKFHKSLIKSSGALTYQRAQDLIDDKTKNDSVTESLRNLMKLSIFLKKKRMADGALTLASSEIRYTVDPATKEPLQVVCKKPLPTMSMVEEFMLLANCSVAEKISELYPDCALLRRHPIPSEESYAPLIEVAKARGFAVNTESGKAIAESLNKAVDPKNPMVNTLMRMLAVRCMTQAVYFAAGTVNKSQYLHFGLAAPLYTHFTSPIRRFADVMVHRLLACAIGADQPHASMLSKMSVQNIANNLNYRRNTPAEPRCF</sequence>
<feature type="domain" description="RNB" evidence="13">
    <location>
        <begin position="487"/>
        <end position="819"/>
    </location>
</feature>
<proteinExistence type="inferred from homology"/>
<keyword evidence="5" id="KW-0378">Hydrolase</keyword>
<dbReference type="GO" id="GO:0006364">
    <property type="term" value="P:rRNA processing"/>
    <property type="evidence" value="ECO:0007669"/>
    <property type="project" value="UniProtKB-KW"/>
</dbReference>
<dbReference type="InterPro" id="IPR041505">
    <property type="entry name" value="Dis3_CSD2"/>
</dbReference>
<dbReference type="InterPro" id="IPR033771">
    <property type="entry name" value="Rrp44_CSD1"/>
</dbReference>
<dbReference type="InterPro" id="IPR022966">
    <property type="entry name" value="RNase_II/R_CS"/>
</dbReference>
<dbReference type="PROSITE" id="PS01175">
    <property type="entry name" value="RIBONUCLEASE_II"/>
    <property type="match status" value="1"/>
</dbReference>
<evidence type="ECO:0000256" key="2">
    <source>
        <dbReference type="ARBA" id="ARBA00005785"/>
    </source>
</evidence>
<evidence type="ECO:0000256" key="11">
    <source>
        <dbReference type="ARBA" id="ARBA00077930"/>
    </source>
</evidence>
<evidence type="ECO:0000256" key="1">
    <source>
        <dbReference type="ARBA" id="ARBA00004123"/>
    </source>
</evidence>
<comment type="similarity">
    <text evidence="2 12">Belongs to the RNR ribonuclease family.</text>
</comment>
<dbReference type="Proteomes" id="UP000095287">
    <property type="component" value="Unplaced"/>
</dbReference>
<dbReference type="Gene3D" id="2.40.50.690">
    <property type="match status" value="1"/>
</dbReference>
<dbReference type="GO" id="GO:0016075">
    <property type="term" value="P:rRNA catabolic process"/>
    <property type="evidence" value="ECO:0007669"/>
    <property type="project" value="TreeGrafter"/>
</dbReference>
<dbReference type="GO" id="GO:0003723">
    <property type="term" value="F:RNA binding"/>
    <property type="evidence" value="ECO:0007669"/>
    <property type="project" value="UniProtKB-KW"/>
</dbReference>
<dbReference type="PANTHER" id="PTHR23355:SF35">
    <property type="entry name" value="EXOSOME COMPLEX EXONUCLEASE RRP44"/>
    <property type="match status" value="1"/>
</dbReference>
<dbReference type="Gene3D" id="2.40.50.700">
    <property type="match status" value="1"/>
</dbReference>
<dbReference type="GO" id="GO:0000175">
    <property type="term" value="F:3'-5'-RNA exonuclease activity"/>
    <property type="evidence" value="ECO:0007669"/>
    <property type="project" value="TreeGrafter"/>
</dbReference>
<keyword evidence="3" id="KW-0698">rRNA processing</keyword>
<evidence type="ECO:0000313" key="15">
    <source>
        <dbReference type="WBParaSite" id="L893_g8855.t1"/>
    </source>
</evidence>
<name>A0A1I8ATB4_9BILA</name>
<keyword evidence="7" id="KW-0269">Exonuclease</keyword>
<dbReference type="GO" id="GO:0000177">
    <property type="term" value="C:cytoplasmic exosome (RNase complex)"/>
    <property type="evidence" value="ECO:0007669"/>
    <property type="project" value="TreeGrafter"/>
</dbReference>